<dbReference type="EMBL" id="OZ019906">
    <property type="protein sequence ID" value="CAK9203554.1"/>
    <property type="molecule type" value="Genomic_DNA"/>
</dbReference>
<accession>A0ABP0TSM1</accession>
<protein>
    <submittedName>
        <fullName evidence="1">Uncharacterized protein</fullName>
    </submittedName>
</protein>
<reference evidence="1" key="1">
    <citation type="submission" date="2024-02" db="EMBL/GenBank/DDBJ databases">
        <authorList>
            <consortium name="ELIXIR-Norway"/>
            <consortium name="Elixir Norway"/>
        </authorList>
    </citation>
    <scope>NUCLEOTIDE SEQUENCE</scope>
</reference>
<sequence length="122" mass="13369">MVLNVMQASTWKIPNESKDGANSGRLETELDALKSNKGLPQKQCPVTEAECQQAMDAAPKTKMQCCEHSHPLVTGICNIMNTNKLELKVELEGVVAHKVQSGLRSRMMKVGGYQVINLCLIS</sequence>
<organism evidence="1 2">
    <name type="scientific">Sphagnum troendelagicum</name>
    <dbReference type="NCBI Taxonomy" id="128251"/>
    <lineage>
        <taxon>Eukaryota</taxon>
        <taxon>Viridiplantae</taxon>
        <taxon>Streptophyta</taxon>
        <taxon>Embryophyta</taxon>
        <taxon>Bryophyta</taxon>
        <taxon>Sphagnophytina</taxon>
        <taxon>Sphagnopsida</taxon>
        <taxon>Sphagnales</taxon>
        <taxon>Sphagnaceae</taxon>
        <taxon>Sphagnum</taxon>
    </lineage>
</organism>
<name>A0ABP0TSM1_9BRYO</name>
<proteinExistence type="predicted"/>
<evidence type="ECO:0000313" key="1">
    <source>
        <dbReference type="EMBL" id="CAK9203554.1"/>
    </source>
</evidence>
<evidence type="ECO:0000313" key="2">
    <source>
        <dbReference type="Proteomes" id="UP001497512"/>
    </source>
</evidence>
<keyword evidence="2" id="KW-1185">Reference proteome</keyword>
<dbReference type="Proteomes" id="UP001497512">
    <property type="component" value="Chromosome 14"/>
</dbReference>
<gene>
    <name evidence="1" type="ORF">CSSPTR1EN2_LOCUS6944</name>
</gene>